<evidence type="ECO:0000256" key="1">
    <source>
        <dbReference type="SAM" id="Phobius"/>
    </source>
</evidence>
<name>A0A067PC44_9AGAM</name>
<dbReference type="AlphaFoldDB" id="A0A067PC44"/>
<feature type="transmembrane region" description="Helical" evidence="1">
    <location>
        <begin position="162"/>
        <end position="182"/>
    </location>
</feature>
<evidence type="ECO:0000313" key="3">
    <source>
        <dbReference type="EMBL" id="KDQ52344.1"/>
    </source>
</evidence>
<keyword evidence="4" id="KW-1185">Reference proteome</keyword>
<evidence type="ECO:0000259" key="2">
    <source>
        <dbReference type="Pfam" id="PF20152"/>
    </source>
</evidence>
<dbReference type="OrthoDB" id="2562493at2759"/>
<feature type="transmembrane region" description="Helical" evidence="1">
    <location>
        <begin position="91"/>
        <end position="109"/>
    </location>
</feature>
<dbReference type="InterPro" id="IPR045339">
    <property type="entry name" value="DUF6534"/>
</dbReference>
<dbReference type="InParanoid" id="A0A067PC44"/>
<proteinExistence type="predicted"/>
<reference evidence="4" key="1">
    <citation type="journal article" date="2014" name="Proc. Natl. Acad. Sci. U.S.A.">
        <title>Extensive sampling of basidiomycete genomes demonstrates inadequacy of the white-rot/brown-rot paradigm for wood decay fungi.</title>
        <authorList>
            <person name="Riley R."/>
            <person name="Salamov A.A."/>
            <person name="Brown D.W."/>
            <person name="Nagy L.G."/>
            <person name="Floudas D."/>
            <person name="Held B.W."/>
            <person name="Levasseur A."/>
            <person name="Lombard V."/>
            <person name="Morin E."/>
            <person name="Otillar R."/>
            <person name="Lindquist E.A."/>
            <person name="Sun H."/>
            <person name="LaButti K.M."/>
            <person name="Schmutz J."/>
            <person name="Jabbour D."/>
            <person name="Luo H."/>
            <person name="Baker S.E."/>
            <person name="Pisabarro A.G."/>
            <person name="Walton J.D."/>
            <person name="Blanchette R.A."/>
            <person name="Henrissat B."/>
            <person name="Martin F."/>
            <person name="Cullen D."/>
            <person name="Hibbett D.S."/>
            <person name="Grigoriev I.V."/>
        </authorList>
    </citation>
    <scope>NUCLEOTIDE SEQUENCE [LARGE SCALE GENOMIC DNA]</scope>
    <source>
        <strain evidence="4">MUCL 33604</strain>
    </source>
</reference>
<feature type="transmembrane region" description="Helical" evidence="1">
    <location>
        <begin position="50"/>
        <end position="71"/>
    </location>
</feature>
<dbReference type="PANTHER" id="PTHR40465">
    <property type="entry name" value="CHROMOSOME 1, WHOLE GENOME SHOTGUN SEQUENCE"/>
    <property type="match status" value="1"/>
</dbReference>
<feature type="transmembrane region" description="Helical" evidence="1">
    <location>
        <begin position="203"/>
        <end position="224"/>
    </location>
</feature>
<dbReference type="STRING" id="933084.A0A067PC44"/>
<dbReference type="Proteomes" id="UP000027265">
    <property type="component" value="Unassembled WGS sequence"/>
</dbReference>
<keyword evidence="1" id="KW-1133">Transmembrane helix</keyword>
<dbReference type="Pfam" id="PF20152">
    <property type="entry name" value="DUF6534"/>
    <property type="match status" value="1"/>
</dbReference>
<accession>A0A067PC44</accession>
<keyword evidence="1" id="KW-0472">Membrane</keyword>
<keyword evidence="1" id="KW-0812">Transmembrane</keyword>
<dbReference type="PANTHER" id="PTHR40465:SF1">
    <property type="entry name" value="DUF6534 DOMAIN-CONTAINING PROTEIN"/>
    <property type="match status" value="1"/>
</dbReference>
<sequence length="340" mass="38167">MTEVSQQEINLILGPVVTSVIVNVFLFGICVLQFSNYYTAGFNDTWHIRYLVFWVCTLDTFHTAASCYMLWDYVVTNFNDLQVLSQAPWPFPSTPIVTVLASIPIQHFLAWRIKRFSGSWFIFGMISFLSITQGAFGIASATGALLTPNIHDFARLIPLVDTWLAVALACDLSITVLLFINLSQRRTGFRRTDSVITRLIRSAVETAAFGSFFCIMDLITFTTLQNTNFHLIFALPMGRIYTNTLLTTLNARQSLQNTLAGGIDTTFNITTGRFDRHDAQTTNFKAATGASGVPTQNLQMDSLRPKPAINTKEMDESDDTFEYRHRADLKSPHISLTQEV</sequence>
<dbReference type="HOGENOM" id="CLU_046025_2_0_1"/>
<protein>
    <recommendedName>
        <fullName evidence="2">DUF6534 domain-containing protein</fullName>
    </recommendedName>
</protein>
<feature type="transmembrane region" description="Helical" evidence="1">
    <location>
        <begin position="12"/>
        <end position="38"/>
    </location>
</feature>
<feature type="domain" description="DUF6534" evidence="2">
    <location>
        <begin position="167"/>
        <end position="254"/>
    </location>
</feature>
<organism evidence="3 4">
    <name type="scientific">Jaapia argillacea MUCL 33604</name>
    <dbReference type="NCBI Taxonomy" id="933084"/>
    <lineage>
        <taxon>Eukaryota</taxon>
        <taxon>Fungi</taxon>
        <taxon>Dikarya</taxon>
        <taxon>Basidiomycota</taxon>
        <taxon>Agaricomycotina</taxon>
        <taxon>Agaricomycetes</taxon>
        <taxon>Agaricomycetidae</taxon>
        <taxon>Jaapiales</taxon>
        <taxon>Jaapiaceae</taxon>
        <taxon>Jaapia</taxon>
    </lineage>
</organism>
<evidence type="ECO:0000313" key="4">
    <source>
        <dbReference type="Proteomes" id="UP000027265"/>
    </source>
</evidence>
<feature type="transmembrane region" description="Helical" evidence="1">
    <location>
        <begin position="121"/>
        <end position="142"/>
    </location>
</feature>
<dbReference type="EMBL" id="KL197740">
    <property type="protein sequence ID" value="KDQ52344.1"/>
    <property type="molecule type" value="Genomic_DNA"/>
</dbReference>
<gene>
    <name evidence="3" type="ORF">JAAARDRAFT_40237</name>
</gene>